<evidence type="ECO:0000259" key="5">
    <source>
        <dbReference type="PROSITE" id="PS01031"/>
    </source>
</evidence>
<name>C1FHI6_MICCC</name>
<dbReference type="Gene3D" id="2.60.40.790">
    <property type="match status" value="1"/>
</dbReference>
<dbReference type="GeneID" id="8246848"/>
<keyword evidence="1" id="KW-0346">Stress response</keyword>
<dbReference type="OrthoDB" id="1245404at2759"/>
<evidence type="ECO:0000256" key="2">
    <source>
        <dbReference type="PROSITE-ProRule" id="PRU00285"/>
    </source>
</evidence>
<organism evidence="6 7">
    <name type="scientific">Micromonas commoda (strain RCC299 / NOUM17 / CCMP2709)</name>
    <name type="common">Picoplanktonic green alga</name>
    <dbReference type="NCBI Taxonomy" id="296587"/>
    <lineage>
        <taxon>Eukaryota</taxon>
        <taxon>Viridiplantae</taxon>
        <taxon>Chlorophyta</taxon>
        <taxon>Mamiellophyceae</taxon>
        <taxon>Mamiellales</taxon>
        <taxon>Mamiellaceae</taxon>
        <taxon>Micromonas</taxon>
    </lineage>
</organism>
<dbReference type="STRING" id="296587.C1FHI6"/>
<feature type="region of interest" description="Disordered" evidence="4">
    <location>
        <begin position="24"/>
        <end position="50"/>
    </location>
</feature>
<dbReference type="InterPro" id="IPR031107">
    <property type="entry name" value="Small_HSP"/>
</dbReference>
<proteinExistence type="inferred from homology"/>
<dbReference type="InterPro" id="IPR002068">
    <property type="entry name" value="A-crystallin/Hsp20_dom"/>
</dbReference>
<dbReference type="PANTHER" id="PTHR11527">
    <property type="entry name" value="HEAT-SHOCK PROTEIN 20 FAMILY MEMBER"/>
    <property type="match status" value="1"/>
</dbReference>
<evidence type="ECO:0000256" key="1">
    <source>
        <dbReference type="ARBA" id="ARBA00023016"/>
    </source>
</evidence>
<reference evidence="6 7" key="1">
    <citation type="journal article" date="2009" name="Science">
        <title>Green evolution and dynamic adaptations revealed by genomes of the marine picoeukaryotes Micromonas.</title>
        <authorList>
            <person name="Worden A.Z."/>
            <person name="Lee J.H."/>
            <person name="Mock T."/>
            <person name="Rouze P."/>
            <person name="Simmons M.P."/>
            <person name="Aerts A.L."/>
            <person name="Allen A.E."/>
            <person name="Cuvelier M.L."/>
            <person name="Derelle E."/>
            <person name="Everett M.V."/>
            <person name="Foulon E."/>
            <person name="Grimwood J."/>
            <person name="Gundlach H."/>
            <person name="Henrissat B."/>
            <person name="Napoli C."/>
            <person name="McDonald S.M."/>
            <person name="Parker M.S."/>
            <person name="Rombauts S."/>
            <person name="Salamov A."/>
            <person name="Von Dassow P."/>
            <person name="Badger J.H."/>
            <person name="Coutinho P.M."/>
            <person name="Demir E."/>
            <person name="Dubchak I."/>
            <person name="Gentemann C."/>
            <person name="Eikrem W."/>
            <person name="Gready J.E."/>
            <person name="John U."/>
            <person name="Lanier W."/>
            <person name="Lindquist E.A."/>
            <person name="Lucas S."/>
            <person name="Mayer K.F."/>
            <person name="Moreau H."/>
            <person name="Not F."/>
            <person name="Otillar R."/>
            <person name="Panaud O."/>
            <person name="Pangilinan J."/>
            <person name="Paulsen I."/>
            <person name="Piegu B."/>
            <person name="Poliakov A."/>
            <person name="Robbens S."/>
            <person name="Schmutz J."/>
            <person name="Toulza E."/>
            <person name="Wyss T."/>
            <person name="Zelensky A."/>
            <person name="Zhou K."/>
            <person name="Armbrust E.V."/>
            <person name="Bhattacharya D."/>
            <person name="Goodenough U.W."/>
            <person name="Van de Peer Y."/>
            <person name="Grigoriev I.V."/>
        </authorList>
    </citation>
    <scope>NUCLEOTIDE SEQUENCE [LARGE SCALE GENOMIC DNA]</scope>
    <source>
        <strain evidence="7">RCC299 / NOUM17</strain>
    </source>
</reference>
<dbReference type="Proteomes" id="UP000002009">
    <property type="component" value="Chromosome 10"/>
</dbReference>
<evidence type="ECO:0000256" key="3">
    <source>
        <dbReference type="RuleBase" id="RU003616"/>
    </source>
</evidence>
<dbReference type="OMA" id="WFEDFFA"/>
<dbReference type="SUPFAM" id="SSF49764">
    <property type="entry name" value="HSP20-like chaperones"/>
    <property type="match status" value="1"/>
</dbReference>
<keyword evidence="7" id="KW-1185">Reference proteome</keyword>
<dbReference type="Pfam" id="PF00011">
    <property type="entry name" value="HSP20"/>
    <property type="match status" value="1"/>
</dbReference>
<dbReference type="AlphaFoldDB" id="C1FHI6"/>
<evidence type="ECO:0000256" key="4">
    <source>
        <dbReference type="SAM" id="MobiDB-lite"/>
    </source>
</evidence>
<dbReference type="RefSeq" id="XP_002508848.1">
    <property type="nucleotide sequence ID" value="XM_002508802.1"/>
</dbReference>
<gene>
    <name evidence="6" type="ORF">MICPUN_62096</name>
</gene>
<dbReference type="EMBL" id="CP001576">
    <property type="protein sequence ID" value="ACO70106.1"/>
    <property type="molecule type" value="Genomic_DNA"/>
</dbReference>
<dbReference type="PROSITE" id="PS01031">
    <property type="entry name" value="SHSP"/>
    <property type="match status" value="1"/>
</dbReference>
<dbReference type="FunCoup" id="C1FHI6">
    <property type="interactions" value="68"/>
</dbReference>
<accession>C1FHI6</accession>
<feature type="domain" description="SHSP" evidence="5">
    <location>
        <begin position="40"/>
        <end position="159"/>
    </location>
</feature>
<evidence type="ECO:0000313" key="7">
    <source>
        <dbReference type="Proteomes" id="UP000002009"/>
    </source>
</evidence>
<sequence length="159" mass="18162">MALSPLVRGSSDLFFRDAFREADDVRTPSQASHTPMLPRYTNNNAPSPRSFLENKDGYTLKADMPGTKKENISLEVDGNIIRIGVSEDEGVTEESESPDKKWHRSERREFHSFQSRALRMPENTDFSKIESKYENGTLQIDVKKQPTPKHPEPKKISIK</sequence>
<feature type="compositionally biased region" description="Basic and acidic residues" evidence="4">
    <location>
        <begin position="141"/>
        <end position="159"/>
    </location>
</feature>
<feature type="compositionally biased region" description="Acidic residues" evidence="4">
    <location>
        <begin position="86"/>
        <end position="96"/>
    </location>
</feature>
<protein>
    <recommendedName>
        <fullName evidence="5">SHSP domain-containing protein</fullName>
    </recommendedName>
</protein>
<comment type="similarity">
    <text evidence="2 3">Belongs to the small heat shock protein (HSP20) family.</text>
</comment>
<evidence type="ECO:0000313" key="6">
    <source>
        <dbReference type="EMBL" id="ACO70106.1"/>
    </source>
</evidence>
<dbReference type="KEGG" id="mis:MICPUN_62096"/>
<dbReference type="eggNOG" id="KOG0710">
    <property type="taxonomic scope" value="Eukaryota"/>
</dbReference>
<dbReference type="InterPro" id="IPR008978">
    <property type="entry name" value="HSP20-like_chaperone"/>
</dbReference>
<dbReference type="InParanoid" id="C1FHI6"/>
<feature type="region of interest" description="Disordered" evidence="4">
    <location>
        <begin position="85"/>
        <end position="159"/>
    </location>
</feature>
<dbReference type="CDD" id="cd06464">
    <property type="entry name" value="ACD_sHsps-like"/>
    <property type="match status" value="1"/>
</dbReference>